<proteinExistence type="predicted"/>
<feature type="compositionally biased region" description="Polar residues" evidence="2">
    <location>
        <begin position="13"/>
        <end position="30"/>
    </location>
</feature>
<reference evidence="3" key="1">
    <citation type="submission" date="2020-12" db="EMBL/GenBank/DDBJ databases">
        <authorList>
            <person name="Iha C."/>
        </authorList>
    </citation>
    <scope>NUCLEOTIDE SEQUENCE</scope>
</reference>
<dbReference type="EMBL" id="CAJHUC010000430">
    <property type="protein sequence ID" value="CAD7696087.1"/>
    <property type="molecule type" value="Genomic_DNA"/>
</dbReference>
<evidence type="ECO:0008006" key="5">
    <source>
        <dbReference type="Google" id="ProtNLM"/>
    </source>
</evidence>
<sequence length="639" mass="69546">MGREGQAEVSVMHMSTESAHQCMGVSSTPPGATESRLGGRNPATGHGRAFAEFLGRLEAHSRGPGQSDVAAQAQSSLRIGWGSEAPGGISPRNIIRSSAGDNPDANGAQPILDILPDEALSKKQARARVHRRTQRQLQLNKFSQKRYRERQKKLKTQMEEQLAELKQRCAILEQAKHERDALEDKVCQLNSVVEIQRMFIASLQKSSNDSRQSDGHAGTTSSLAIGSKLPVDPLCGQRDRCSHSAPTAALPRPPHISRMRSAAAPASAPCATTMATSQGQAMHTCFHPISNSSASSALAENGLLISPWEATSSAKTQCRRAHGYHIEEASPSKLAVARPSPPGMEGKPQTRFSGDALQIDIANPVQPSEAHIMMVEAQQARKSNRQELMHGLNQITHDPCNARSEIPETECEMHIKEADMVSRSSSGLAGNGAEASGVQKWMTRIGEEVQAIHKLLSQNTACIRSGAQLPDELEQDLRYCLSGVLEAAAQTSTSEVSDTCTFLHGPAVHQDPRDLQKMRNCLALLNLRQSQREVICRLRQQHFAHLANVYEERSRLSDQASSACSGNPNAQNAMEMLQRRMQRNAKRERQIVLDSLHMLLLSLLDPLQAAILVIDAYAGDVNVLNMAMTLASIEGTSVE</sequence>
<evidence type="ECO:0000256" key="1">
    <source>
        <dbReference type="SAM" id="Coils"/>
    </source>
</evidence>
<keyword evidence="1" id="KW-0175">Coiled coil</keyword>
<comment type="caution">
    <text evidence="3">The sequence shown here is derived from an EMBL/GenBank/DDBJ whole genome shotgun (WGS) entry which is preliminary data.</text>
</comment>
<dbReference type="Proteomes" id="UP000708148">
    <property type="component" value="Unassembled WGS sequence"/>
</dbReference>
<gene>
    <name evidence="3" type="ORF">OSTQU699_LOCUS1448</name>
</gene>
<evidence type="ECO:0000256" key="2">
    <source>
        <dbReference type="SAM" id="MobiDB-lite"/>
    </source>
</evidence>
<feature type="region of interest" description="Disordered" evidence="2">
    <location>
        <begin position="1"/>
        <end position="46"/>
    </location>
</feature>
<dbReference type="AlphaFoldDB" id="A0A8S1IMY5"/>
<accession>A0A8S1IMY5</accession>
<feature type="coiled-coil region" evidence="1">
    <location>
        <begin position="144"/>
        <end position="185"/>
    </location>
</feature>
<dbReference type="CDD" id="cd14686">
    <property type="entry name" value="bZIP"/>
    <property type="match status" value="1"/>
</dbReference>
<evidence type="ECO:0000313" key="4">
    <source>
        <dbReference type="Proteomes" id="UP000708148"/>
    </source>
</evidence>
<keyword evidence="4" id="KW-1185">Reference proteome</keyword>
<name>A0A8S1IMY5_9CHLO</name>
<evidence type="ECO:0000313" key="3">
    <source>
        <dbReference type="EMBL" id="CAD7696087.1"/>
    </source>
</evidence>
<feature type="region of interest" description="Disordered" evidence="2">
    <location>
        <begin position="205"/>
        <end position="264"/>
    </location>
</feature>
<organism evidence="3 4">
    <name type="scientific">Ostreobium quekettii</name>
    <dbReference type="NCBI Taxonomy" id="121088"/>
    <lineage>
        <taxon>Eukaryota</taxon>
        <taxon>Viridiplantae</taxon>
        <taxon>Chlorophyta</taxon>
        <taxon>core chlorophytes</taxon>
        <taxon>Ulvophyceae</taxon>
        <taxon>TCBD clade</taxon>
        <taxon>Bryopsidales</taxon>
        <taxon>Ostreobineae</taxon>
        <taxon>Ostreobiaceae</taxon>
        <taxon>Ostreobium</taxon>
    </lineage>
</organism>
<feature type="region of interest" description="Disordered" evidence="2">
    <location>
        <begin position="81"/>
        <end position="108"/>
    </location>
</feature>
<protein>
    <recommendedName>
        <fullName evidence="5">BZIP domain-containing protein</fullName>
    </recommendedName>
</protein>